<dbReference type="GO" id="GO:0044550">
    <property type="term" value="P:secondary metabolite biosynthetic process"/>
    <property type="evidence" value="ECO:0007669"/>
    <property type="project" value="TreeGrafter"/>
</dbReference>
<dbReference type="OrthoDB" id="416786at2759"/>
<dbReference type="InterPro" id="IPR042099">
    <property type="entry name" value="ANL_N_sf"/>
</dbReference>
<keyword evidence="4" id="KW-1185">Reference proteome</keyword>
<evidence type="ECO:0000313" key="3">
    <source>
        <dbReference type="EMBL" id="KZT66961.1"/>
    </source>
</evidence>
<proteinExistence type="predicted"/>
<dbReference type="PANTHER" id="PTHR45527:SF1">
    <property type="entry name" value="FATTY ACID SYNTHASE"/>
    <property type="match status" value="1"/>
</dbReference>
<dbReference type="GO" id="GO:0031177">
    <property type="term" value="F:phosphopantetheine binding"/>
    <property type="evidence" value="ECO:0007669"/>
    <property type="project" value="TreeGrafter"/>
</dbReference>
<dbReference type="SUPFAM" id="SSF56801">
    <property type="entry name" value="Acetyl-CoA synthetase-like"/>
    <property type="match status" value="1"/>
</dbReference>
<evidence type="ECO:0000256" key="1">
    <source>
        <dbReference type="ARBA" id="ARBA00023268"/>
    </source>
</evidence>
<keyword evidence="1" id="KW-0511">Multifunctional enzyme</keyword>
<evidence type="ECO:0000313" key="4">
    <source>
        <dbReference type="Proteomes" id="UP000076727"/>
    </source>
</evidence>
<dbReference type="Gene3D" id="3.30.300.30">
    <property type="match status" value="1"/>
</dbReference>
<dbReference type="InterPro" id="IPR000873">
    <property type="entry name" value="AMP-dep_synth/lig_dom"/>
</dbReference>
<dbReference type="STRING" id="1314783.A0A165NGY4"/>
<organism evidence="3 4">
    <name type="scientific">Daedalea quercina L-15889</name>
    <dbReference type="NCBI Taxonomy" id="1314783"/>
    <lineage>
        <taxon>Eukaryota</taxon>
        <taxon>Fungi</taxon>
        <taxon>Dikarya</taxon>
        <taxon>Basidiomycota</taxon>
        <taxon>Agaricomycotina</taxon>
        <taxon>Agaricomycetes</taxon>
        <taxon>Polyporales</taxon>
        <taxon>Fomitopsis</taxon>
    </lineage>
</organism>
<dbReference type="InterPro" id="IPR020845">
    <property type="entry name" value="AMP-binding_CS"/>
</dbReference>
<accession>A0A165NGY4</accession>
<dbReference type="AlphaFoldDB" id="A0A165NGY4"/>
<dbReference type="InterPro" id="IPR010071">
    <property type="entry name" value="AA_adenyl_dom"/>
</dbReference>
<protein>
    <submittedName>
        <fullName evidence="3">Amino acid adenylation domain-containing protein</fullName>
    </submittedName>
</protein>
<reference evidence="3 4" key="1">
    <citation type="journal article" date="2016" name="Mol. Biol. Evol.">
        <title>Comparative Genomics of Early-Diverging Mushroom-Forming Fungi Provides Insights into the Origins of Lignocellulose Decay Capabilities.</title>
        <authorList>
            <person name="Nagy L.G."/>
            <person name="Riley R."/>
            <person name="Tritt A."/>
            <person name="Adam C."/>
            <person name="Daum C."/>
            <person name="Floudas D."/>
            <person name="Sun H."/>
            <person name="Yadav J.S."/>
            <person name="Pangilinan J."/>
            <person name="Larsson K.H."/>
            <person name="Matsuura K."/>
            <person name="Barry K."/>
            <person name="Labutti K."/>
            <person name="Kuo R."/>
            <person name="Ohm R.A."/>
            <person name="Bhattacharya S.S."/>
            <person name="Shirouzu T."/>
            <person name="Yoshinaga Y."/>
            <person name="Martin F.M."/>
            <person name="Grigoriev I.V."/>
            <person name="Hibbett D.S."/>
        </authorList>
    </citation>
    <scope>NUCLEOTIDE SEQUENCE [LARGE SCALE GENOMIC DNA]</scope>
    <source>
        <strain evidence="3 4">L-15889</strain>
    </source>
</reference>
<dbReference type="InterPro" id="IPR045851">
    <property type="entry name" value="AMP-bd_C_sf"/>
</dbReference>
<dbReference type="Pfam" id="PF00501">
    <property type="entry name" value="AMP-binding"/>
    <property type="match status" value="1"/>
</dbReference>
<dbReference type="PROSITE" id="PS00455">
    <property type="entry name" value="AMP_BINDING"/>
    <property type="match status" value="1"/>
</dbReference>
<evidence type="ECO:0000259" key="2">
    <source>
        <dbReference type="Pfam" id="PF00501"/>
    </source>
</evidence>
<dbReference type="PRINTS" id="PR00154">
    <property type="entry name" value="AMPBINDING"/>
</dbReference>
<name>A0A165NGY4_9APHY</name>
<feature type="domain" description="AMP-dependent synthetase/ligase" evidence="2">
    <location>
        <begin position="61"/>
        <end position="397"/>
    </location>
</feature>
<dbReference type="Proteomes" id="UP000076727">
    <property type="component" value="Unassembled WGS sequence"/>
</dbReference>
<dbReference type="Gene3D" id="3.40.50.12780">
    <property type="entry name" value="N-terminal domain of ligase-like"/>
    <property type="match status" value="1"/>
</dbReference>
<dbReference type="PANTHER" id="PTHR45527">
    <property type="entry name" value="NONRIBOSOMAL PEPTIDE SYNTHETASE"/>
    <property type="match status" value="1"/>
</dbReference>
<dbReference type="GO" id="GO:0043041">
    <property type="term" value="P:amino acid activation for nonribosomal peptide biosynthetic process"/>
    <property type="evidence" value="ECO:0007669"/>
    <property type="project" value="TreeGrafter"/>
</dbReference>
<dbReference type="EMBL" id="KV429082">
    <property type="protein sequence ID" value="KZT66961.1"/>
    <property type="molecule type" value="Genomic_DNA"/>
</dbReference>
<gene>
    <name evidence="3" type="ORF">DAEQUDRAFT_694955</name>
</gene>
<sequence>MLSLSLTRASAFAELSFRLRPSYLQTVFSVFNASILSPCLSLLFGPSVLPPHACICDAFLAHARKQPASTAVIDHLGHSITYGDLDTISSLLAAELQRRGVRRGSRVCLLVGRSIWHIAGILAILRAGAAYVPLDGQIVTDATLEAVMGDAQPCFTLISRDFLHRSGKVSSPYGCLEDMISGCRERQGSSRPREIHDCCSSDIAYIIYTSGTTGKPKGVCVTHRNVTNLLCLSPGSLGIAPGVHVAQLLNVAFDMCAWEILGCLMNGGTLHLRGPHRADWINVLKTVQVVICTPSILASHDPADYPNLRVVATAGEPCPQPLADKWAAHVRYFNCCGPTEVTIVNTMSEHRSGTAVNIGMPTANNAVYILDKKLRPVPRGQPGVMWAAGEGVSLGYLNRADLNRSKFLTDPFSRTSGRLMYNTGDLGRWTVDGRLEHLGRVDDQVKIKGFRVELDGVSAAMRACPGVTSACAILVDNELWGIYAPIDVGWEHVRDATAKIQPYYAVPTRYKALGSFPLTSNGKVDKRALLDIII</sequence>
<dbReference type="GO" id="GO:0005737">
    <property type="term" value="C:cytoplasm"/>
    <property type="evidence" value="ECO:0007669"/>
    <property type="project" value="TreeGrafter"/>
</dbReference>
<dbReference type="InterPro" id="IPR020459">
    <property type="entry name" value="AMP-binding"/>
</dbReference>
<dbReference type="NCBIfam" id="TIGR01733">
    <property type="entry name" value="AA-adenyl-dom"/>
    <property type="match status" value="1"/>
</dbReference>